<dbReference type="VEuPathDB" id="FungiDB:NEUTE1DRAFT_145352"/>
<dbReference type="AlphaFoldDB" id="F8MFT4"/>
<comment type="similarity">
    <text evidence="2">Belongs to the IFI6/IFI27 family.</text>
</comment>
<dbReference type="HOGENOM" id="CLU_2237299_0_0_1"/>
<keyword evidence="4 6" id="KW-1133">Transmembrane helix</keyword>
<accession>F8MFT4</accession>
<dbReference type="Gene3D" id="6.10.110.10">
    <property type="match status" value="1"/>
</dbReference>
<reference evidence="8" key="1">
    <citation type="journal article" date="2011" name="Genetics">
        <title>Massive changes in genome architecture accompany the transition to self-fertility in the filamentous fungus Neurospora tetrasperma.</title>
        <authorList>
            <person name="Ellison C.E."/>
            <person name="Stajich J.E."/>
            <person name="Jacobson D.J."/>
            <person name="Natvig D.O."/>
            <person name="Lapidus A."/>
            <person name="Foster B."/>
            <person name="Aerts A."/>
            <person name="Riley R."/>
            <person name="Lindquist E.A."/>
            <person name="Grigoriev I.V."/>
            <person name="Taylor J.W."/>
        </authorList>
    </citation>
    <scope>NUCLEOTIDE SEQUENCE [LARGE SCALE GENOMIC DNA]</scope>
    <source>
        <strain evidence="8">FGSC 2508 / P0657</strain>
    </source>
</reference>
<feature type="transmembrane region" description="Helical" evidence="6">
    <location>
        <begin position="24"/>
        <end position="50"/>
    </location>
</feature>
<protein>
    <submittedName>
        <fullName evidence="7">Uncharacterized protein</fullName>
    </submittedName>
</protein>
<evidence type="ECO:0000256" key="3">
    <source>
        <dbReference type="ARBA" id="ARBA00022692"/>
    </source>
</evidence>
<sequence length="122" mass="11494">MVHCCLFTPFPASASANHAPKIPLIPVVAGLAAVAAPAIVTAPILAVLGFGAAGPVAGSAAAIAQGVIGNVVAGSPFAIAQSAAMGGYGAAIVNGVVQGGGLLLTGISSAECLMSGCGRDEI</sequence>
<evidence type="ECO:0000256" key="6">
    <source>
        <dbReference type="SAM" id="Phobius"/>
    </source>
</evidence>
<evidence type="ECO:0000256" key="5">
    <source>
        <dbReference type="ARBA" id="ARBA00023136"/>
    </source>
</evidence>
<dbReference type="InterPro" id="IPR009311">
    <property type="entry name" value="IFI6/IFI27-like"/>
</dbReference>
<proteinExistence type="inferred from homology"/>
<dbReference type="EMBL" id="GL891303">
    <property type="protein sequence ID" value="EGO59310.1"/>
    <property type="molecule type" value="Genomic_DNA"/>
</dbReference>
<keyword evidence="5 6" id="KW-0472">Membrane</keyword>
<comment type="subcellular location">
    <subcellularLocation>
        <location evidence="1">Membrane</location>
        <topology evidence="1">Multi-pass membrane protein</topology>
    </subcellularLocation>
</comment>
<evidence type="ECO:0000313" key="7">
    <source>
        <dbReference type="EMBL" id="EGO59310.1"/>
    </source>
</evidence>
<dbReference type="InterPro" id="IPR038213">
    <property type="entry name" value="IFI6/IFI27-like_sf"/>
</dbReference>
<evidence type="ECO:0000256" key="2">
    <source>
        <dbReference type="ARBA" id="ARBA00007262"/>
    </source>
</evidence>
<dbReference type="KEGG" id="nte:NEUTE1DRAFT145352"/>
<evidence type="ECO:0000256" key="1">
    <source>
        <dbReference type="ARBA" id="ARBA00004141"/>
    </source>
</evidence>
<keyword evidence="8" id="KW-1185">Reference proteome</keyword>
<dbReference type="GO" id="GO:0016020">
    <property type="term" value="C:membrane"/>
    <property type="evidence" value="ECO:0007669"/>
    <property type="project" value="UniProtKB-SubCell"/>
</dbReference>
<organism evidence="7 8">
    <name type="scientific">Neurospora tetrasperma (strain FGSC 2508 / ATCC MYA-4615 / P0657)</name>
    <dbReference type="NCBI Taxonomy" id="510951"/>
    <lineage>
        <taxon>Eukaryota</taxon>
        <taxon>Fungi</taxon>
        <taxon>Dikarya</taxon>
        <taxon>Ascomycota</taxon>
        <taxon>Pezizomycotina</taxon>
        <taxon>Sordariomycetes</taxon>
        <taxon>Sordariomycetidae</taxon>
        <taxon>Sordariales</taxon>
        <taxon>Sordariaceae</taxon>
        <taxon>Neurospora</taxon>
    </lineage>
</organism>
<evidence type="ECO:0000313" key="8">
    <source>
        <dbReference type="Proteomes" id="UP000008065"/>
    </source>
</evidence>
<evidence type="ECO:0000256" key="4">
    <source>
        <dbReference type="ARBA" id="ARBA00022989"/>
    </source>
</evidence>
<dbReference type="GeneID" id="20826574"/>
<dbReference type="RefSeq" id="XP_009849559.1">
    <property type="nucleotide sequence ID" value="XM_009851257.1"/>
</dbReference>
<gene>
    <name evidence="7" type="ORF">NEUTE1DRAFT_145352</name>
</gene>
<dbReference type="Pfam" id="PF06140">
    <property type="entry name" value="Ifi-6-16"/>
    <property type="match status" value="1"/>
</dbReference>
<dbReference type="Proteomes" id="UP000008065">
    <property type="component" value="Unassembled WGS sequence"/>
</dbReference>
<name>F8MFT4_NEUT8</name>
<keyword evidence="3 6" id="KW-0812">Transmembrane</keyword>